<keyword evidence="1" id="KW-0677">Repeat</keyword>
<feature type="non-terminal residue" evidence="2">
    <location>
        <position position="333"/>
    </location>
</feature>
<name>A0A4P9YAI6_ROZAC</name>
<organism evidence="2 3">
    <name type="scientific">Rozella allomycis (strain CSF55)</name>
    <dbReference type="NCBI Taxonomy" id="988480"/>
    <lineage>
        <taxon>Eukaryota</taxon>
        <taxon>Fungi</taxon>
        <taxon>Fungi incertae sedis</taxon>
        <taxon>Cryptomycota</taxon>
        <taxon>Cryptomycota incertae sedis</taxon>
        <taxon>Rozella</taxon>
    </lineage>
</organism>
<dbReference type="InterPro" id="IPR011989">
    <property type="entry name" value="ARM-like"/>
</dbReference>
<evidence type="ECO:0000313" key="3">
    <source>
        <dbReference type="Proteomes" id="UP000281549"/>
    </source>
</evidence>
<dbReference type="SUPFAM" id="SSF48371">
    <property type="entry name" value="ARM repeat"/>
    <property type="match status" value="1"/>
</dbReference>
<feature type="non-terminal residue" evidence="2">
    <location>
        <position position="1"/>
    </location>
</feature>
<accession>A0A4P9YAI6</accession>
<sequence length="333" mass="37581">VVPQVLAYVDVILELHGDKGEPVRAAARNAISELVDLLPPTVMECYLLPVLYDIMENGKWQAKVAAVKLLAEISKNEPELIANCLADIIESISLCMHEIKTEVSDAAKESMRVIGGVVGNPDIQPLMDDLIHTMAVPSELENVIQKLEATTFVADVTRAALAILVPLLVRALSIRSSVTTRRTVIIIRNLMEMVRSANDVEVFAPMLLPWLDRMIETASFPEIRNLSQMAKDILEKKRVGAIKMDDEEIEGLVRREIPEAEFVVPMLVKLIKQRQFNNKKWEKVLSFECLEKRLWVIEFFKKRDKDLYTEEGVDDTEDDLCNCEFSLGYGGML</sequence>
<dbReference type="Pfam" id="PF24987">
    <property type="entry name" value="HEAT_EF3_N"/>
    <property type="match status" value="1"/>
</dbReference>
<evidence type="ECO:0000313" key="2">
    <source>
        <dbReference type="EMBL" id="RKP16128.1"/>
    </source>
</evidence>
<reference evidence="3" key="1">
    <citation type="journal article" date="2018" name="Nat. Microbiol.">
        <title>Leveraging single-cell genomics to expand the fungal tree of life.</title>
        <authorList>
            <person name="Ahrendt S.R."/>
            <person name="Quandt C.A."/>
            <person name="Ciobanu D."/>
            <person name="Clum A."/>
            <person name="Salamov A."/>
            <person name="Andreopoulos B."/>
            <person name="Cheng J.F."/>
            <person name="Woyke T."/>
            <person name="Pelin A."/>
            <person name="Henrissat B."/>
            <person name="Reynolds N.K."/>
            <person name="Benny G.L."/>
            <person name="Smith M.E."/>
            <person name="James T.Y."/>
            <person name="Grigoriev I.V."/>
        </authorList>
    </citation>
    <scope>NUCLEOTIDE SEQUENCE [LARGE SCALE GENOMIC DNA]</scope>
    <source>
        <strain evidence="3">CSF55</strain>
    </source>
</reference>
<dbReference type="AlphaFoldDB" id="A0A4P9YAI6"/>
<evidence type="ECO:0000256" key="1">
    <source>
        <dbReference type="ARBA" id="ARBA00022737"/>
    </source>
</evidence>
<dbReference type="PANTHER" id="PTHR23346:SF7">
    <property type="entry name" value="STALLED RIBOSOME SENSOR GCN1"/>
    <property type="match status" value="1"/>
</dbReference>
<dbReference type="Pfam" id="PF24984">
    <property type="entry name" value="HEAT_EF3_GNC1"/>
    <property type="match status" value="1"/>
</dbReference>
<evidence type="ECO:0008006" key="4">
    <source>
        <dbReference type="Google" id="ProtNLM"/>
    </source>
</evidence>
<dbReference type="EMBL" id="ML006949">
    <property type="protein sequence ID" value="RKP16128.1"/>
    <property type="molecule type" value="Genomic_DNA"/>
</dbReference>
<proteinExistence type="predicted"/>
<dbReference type="InterPro" id="IPR016024">
    <property type="entry name" value="ARM-type_fold"/>
</dbReference>
<protein>
    <recommendedName>
        <fullName evidence="4">ARM repeat-containing protein</fullName>
    </recommendedName>
</protein>
<dbReference type="GO" id="GO:0034198">
    <property type="term" value="P:cellular response to amino acid starvation"/>
    <property type="evidence" value="ECO:0007669"/>
    <property type="project" value="TreeGrafter"/>
</dbReference>
<dbReference type="PANTHER" id="PTHR23346">
    <property type="entry name" value="TRANSLATIONAL ACTIVATOR GCN1-RELATED"/>
    <property type="match status" value="1"/>
</dbReference>
<dbReference type="GO" id="GO:0019887">
    <property type="term" value="F:protein kinase regulator activity"/>
    <property type="evidence" value="ECO:0007669"/>
    <property type="project" value="TreeGrafter"/>
</dbReference>
<dbReference type="Gene3D" id="1.25.10.10">
    <property type="entry name" value="Leucine-rich Repeat Variant"/>
    <property type="match status" value="1"/>
</dbReference>
<gene>
    <name evidence="2" type="ORF">ROZALSC1DRAFT_9278</name>
</gene>
<dbReference type="Proteomes" id="UP000281549">
    <property type="component" value="Unassembled WGS sequence"/>
</dbReference>
<dbReference type="GO" id="GO:0006417">
    <property type="term" value="P:regulation of translation"/>
    <property type="evidence" value="ECO:0007669"/>
    <property type="project" value="TreeGrafter"/>
</dbReference>
<dbReference type="GO" id="GO:0005829">
    <property type="term" value="C:cytosol"/>
    <property type="evidence" value="ECO:0007669"/>
    <property type="project" value="TreeGrafter"/>
</dbReference>